<dbReference type="Proteomes" id="UP000268291">
    <property type="component" value="Unassembled WGS sequence"/>
</dbReference>
<feature type="region of interest" description="Disordered" evidence="1">
    <location>
        <begin position="37"/>
        <end position="72"/>
    </location>
</feature>
<feature type="compositionally biased region" description="Basic and acidic residues" evidence="1">
    <location>
        <begin position="37"/>
        <end position="62"/>
    </location>
</feature>
<evidence type="ECO:0000313" key="3">
    <source>
        <dbReference type="Proteomes" id="UP000268291"/>
    </source>
</evidence>
<evidence type="ECO:0000313" key="2">
    <source>
        <dbReference type="EMBL" id="RUQ85970.1"/>
    </source>
</evidence>
<evidence type="ECO:0000256" key="1">
    <source>
        <dbReference type="SAM" id="MobiDB-lite"/>
    </source>
</evidence>
<name>A0ABY0C7D8_9MICO</name>
<reference evidence="2 3" key="1">
    <citation type="submission" date="2018-12" db="EMBL/GenBank/DDBJ databases">
        <authorList>
            <person name="hu s."/>
            <person name="Xu Y."/>
            <person name="Xu B."/>
            <person name="Li F."/>
        </authorList>
    </citation>
    <scope>NUCLEOTIDE SEQUENCE [LARGE SCALE GENOMIC DNA]</scope>
    <source>
        <strain evidence="2 3">KSW2-17</strain>
    </source>
</reference>
<accession>A0ABY0C7D8</accession>
<dbReference type="RefSeq" id="WP_127054237.1">
    <property type="nucleotide sequence ID" value="NZ_PYAU01000001.1"/>
</dbReference>
<sequence length="72" mass="8199">MSATLKVQRKPSVQPVPSSAERLVKVVRSRSDEHIADEIRARRSMSNDERVEREKTQRRSRAEAAAARLRAS</sequence>
<organism evidence="2 3">
    <name type="scientific">Labedella gwakjiensis</name>
    <dbReference type="NCBI Taxonomy" id="390269"/>
    <lineage>
        <taxon>Bacteria</taxon>
        <taxon>Bacillati</taxon>
        <taxon>Actinomycetota</taxon>
        <taxon>Actinomycetes</taxon>
        <taxon>Micrococcales</taxon>
        <taxon>Microbacteriaceae</taxon>
        <taxon>Labedella</taxon>
    </lineage>
</organism>
<proteinExistence type="predicted"/>
<comment type="caution">
    <text evidence="2">The sequence shown here is derived from an EMBL/GenBank/DDBJ whole genome shotgun (WGS) entry which is preliminary data.</text>
</comment>
<protein>
    <submittedName>
        <fullName evidence="2">Uncharacterized protein</fullName>
    </submittedName>
</protein>
<feature type="compositionally biased region" description="Low complexity" evidence="1">
    <location>
        <begin position="63"/>
        <end position="72"/>
    </location>
</feature>
<gene>
    <name evidence="2" type="ORF">ELQ93_02835</name>
</gene>
<keyword evidence="3" id="KW-1185">Reference proteome</keyword>
<dbReference type="EMBL" id="RZGY01000001">
    <property type="protein sequence ID" value="RUQ85970.1"/>
    <property type="molecule type" value="Genomic_DNA"/>
</dbReference>